<evidence type="ECO:0000313" key="2">
    <source>
        <dbReference type="WBParaSite" id="PTRK_0000938000.1"/>
    </source>
</evidence>
<evidence type="ECO:0000313" key="1">
    <source>
        <dbReference type="Proteomes" id="UP000038045"/>
    </source>
</evidence>
<dbReference type="Proteomes" id="UP000038045">
    <property type="component" value="Unplaced"/>
</dbReference>
<accession>A0A0N4ZLK7</accession>
<dbReference type="AlphaFoldDB" id="A0A0N4ZLK7"/>
<name>A0A0N4ZLK7_PARTI</name>
<protein>
    <submittedName>
        <fullName evidence="2">Uncharacterized protein</fullName>
    </submittedName>
</protein>
<organism evidence="1 2">
    <name type="scientific">Parastrongyloides trichosuri</name>
    <name type="common">Possum-specific nematode worm</name>
    <dbReference type="NCBI Taxonomy" id="131310"/>
    <lineage>
        <taxon>Eukaryota</taxon>
        <taxon>Metazoa</taxon>
        <taxon>Ecdysozoa</taxon>
        <taxon>Nematoda</taxon>
        <taxon>Chromadorea</taxon>
        <taxon>Rhabditida</taxon>
        <taxon>Tylenchina</taxon>
        <taxon>Panagrolaimomorpha</taxon>
        <taxon>Strongyloidoidea</taxon>
        <taxon>Strongyloididae</taxon>
        <taxon>Parastrongyloides</taxon>
    </lineage>
</organism>
<proteinExistence type="predicted"/>
<sequence>MDFNLFNLKNLIRLFHLIYYNTEDDNAFIFLNTYVCDEFAHLIPQNIGKLFNELKVENVPIDMKRYVNVDRGFLERNGKIRNEKIYNKKVEIRNKLNELLILCDEETASKYSAKLLIKCVEGTTKRKLSGSKVTHNVKEDKLPEYFNDITYTPPSCIVDKTQNLIRTSKILVPGTPESILKKREFRKRKIFFNISEKRF</sequence>
<keyword evidence="1" id="KW-1185">Reference proteome</keyword>
<reference evidence="2" key="1">
    <citation type="submission" date="2017-02" db="UniProtKB">
        <authorList>
            <consortium name="WormBaseParasite"/>
        </authorList>
    </citation>
    <scope>IDENTIFICATION</scope>
</reference>
<dbReference type="WBParaSite" id="PTRK_0000938000.1">
    <property type="protein sequence ID" value="PTRK_0000938000.1"/>
    <property type="gene ID" value="PTRK_0000938000"/>
</dbReference>